<dbReference type="PRINTS" id="PR00625">
    <property type="entry name" value="JDOMAIN"/>
</dbReference>
<dbReference type="Pfam" id="PF00226">
    <property type="entry name" value="DnaJ"/>
    <property type="match status" value="1"/>
</dbReference>
<sequence length="364" mass="41474">MCKQNQNDMHSTKMKCTQMIWVNFHINVYRKINTTVTKTMNINDARTMLGVSRECSMAELNKRYRILALRLHPDKNGNTPEATAAFQELNTAYRLLLPGASDRINKNSDADAYTDADADAGADADAETYSNLFMNFMKSLFARRHGTADGMNQALLDLLHRIVHDYASISVNAVLDSLDPSMLVQLYDTLEQYNSAVKMESHVFEEITQIIREKMQKNNIVILRPSLKDVLQNNISVLQYEGQTFYVPLWHSELHYRVEGSDDRQLIVKCMPDLPDHMTIDVNNELHVDVRADIKELLNRGGGVLRVPLYDNVCVELKVSELRIMPRQTVILRDGNIRGISLICANDIYDVSKQAPICIRVQLV</sequence>
<dbReference type="GO" id="GO:0051087">
    <property type="term" value="F:protein-folding chaperone binding"/>
    <property type="evidence" value="ECO:0007669"/>
    <property type="project" value="TreeGrafter"/>
</dbReference>
<dbReference type="EMBL" id="MN740631">
    <property type="protein sequence ID" value="QHU36770.1"/>
    <property type="molecule type" value="Genomic_DNA"/>
</dbReference>
<dbReference type="InterPro" id="IPR036869">
    <property type="entry name" value="J_dom_sf"/>
</dbReference>
<proteinExistence type="predicted"/>
<dbReference type="GO" id="GO:0051082">
    <property type="term" value="F:unfolded protein binding"/>
    <property type="evidence" value="ECO:0007669"/>
    <property type="project" value="TreeGrafter"/>
</dbReference>
<name>A0A6C0M2A6_9ZZZZ</name>
<reference evidence="2" key="1">
    <citation type="journal article" date="2020" name="Nature">
        <title>Giant virus diversity and host interactions through global metagenomics.</title>
        <authorList>
            <person name="Schulz F."/>
            <person name="Roux S."/>
            <person name="Paez-Espino D."/>
            <person name="Jungbluth S."/>
            <person name="Walsh D.A."/>
            <person name="Denef V.J."/>
            <person name="McMahon K.D."/>
            <person name="Konstantinidis K.T."/>
            <person name="Eloe-Fadrosh E.A."/>
            <person name="Kyrpides N.C."/>
            <person name="Woyke T."/>
        </authorList>
    </citation>
    <scope>NUCLEOTIDE SEQUENCE</scope>
    <source>
        <strain evidence="2">GVMAG-S-1035124-57</strain>
    </source>
</reference>
<dbReference type="GO" id="GO:0044183">
    <property type="term" value="F:protein folding chaperone"/>
    <property type="evidence" value="ECO:0007669"/>
    <property type="project" value="TreeGrafter"/>
</dbReference>
<evidence type="ECO:0000313" key="2">
    <source>
        <dbReference type="EMBL" id="QHU36770.1"/>
    </source>
</evidence>
<dbReference type="SMART" id="SM00271">
    <property type="entry name" value="DnaJ"/>
    <property type="match status" value="1"/>
</dbReference>
<organism evidence="2">
    <name type="scientific">viral metagenome</name>
    <dbReference type="NCBI Taxonomy" id="1070528"/>
    <lineage>
        <taxon>unclassified sequences</taxon>
        <taxon>metagenomes</taxon>
        <taxon>organismal metagenomes</taxon>
    </lineage>
</organism>
<dbReference type="GO" id="GO:0005737">
    <property type="term" value="C:cytoplasm"/>
    <property type="evidence" value="ECO:0007669"/>
    <property type="project" value="TreeGrafter"/>
</dbReference>
<dbReference type="AlphaFoldDB" id="A0A6C0M2A6"/>
<dbReference type="GO" id="GO:0005634">
    <property type="term" value="C:nucleus"/>
    <property type="evidence" value="ECO:0007669"/>
    <property type="project" value="TreeGrafter"/>
</dbReference>
<evidence type="ECO:0000259" key="1">
    <source>
        <dbReference type="PROSITE" id="PS50076"/>
    </source>
</evidence>
<dbReference type="CDD" id="cd06257">
    <property type="entry name" value="DnaJ"/>
    <property type="match status" value="1"/>
</dbReference>
<protein>
    <recommendedName>
        <fullName evidence="1">J domain-containing protein</fullName>
    </recommendedName>
</protein>
<dbReference type="PANTHER" id="PTHR43948">
    <property type="entry name" value="DNAJ HOMOLOG SUBFAMILY B"/>
    <property type="match status" value="1"/>
</dbReference>
<dbReference type="SUPFAM" id="SSF46565">
    <property type="entry name" value="Chaperone J-domain"/>
    <property type="match status" value="1"/>
</dbReference>
<feature type="domain" description="J" evidence="1">
    <location>
        <begin position="44"/>
        <end position="114"/>
    </location>
</feature>
<dbReference type="PANTHER" id="PTHR43948:SF10">
    <property type="entry name" value="MRJ, ISOFORM E"/>
    <property type="match status" value="1"/>
</dbReference>
<dbReference type="PROSITE" id="PS50076">
    <property type="entry name" value="DNAJ_2"/>
    <property type="match status" value="1"/>
</dbReference>
<dbReference type="Gene3D" id="1.10.287.110">
    <property type="entry name" value="DnaJ domain"/>
    <property type="match status" value="1"/>
</dbReference>
<accession>A0A6C0M2A6</accession>
<dbReference type="InterPro" id="IPR001623">
    <property type="entry name" value="DnaJ_domain"/>
</dbReference>